<dbReference type="Proteomes" id="UP000251584">
    <property type="component" value="Unassembled WGS sequence"/>
</dbReference>
<sequence length="98" mass="10838">MRLINRSKQSPVGRLACDAALAKHVELYGEFGRQKTKTTYTVAVDGVKVTVEVVNRHKSYVATAMTGMRRLRRTARADCLITNYQCHNTGASILAPVT</sequence>
<protein>
    <recommendedName>
        <fullName evidence="3">DUF4060 family protein</fullName>
    </recommendedName>
</protein>
<gene>
    <name evidence="1" type="ORF">NCTC10786_05300</name>
</gene>
<evidence type="ECO:0000313" key="1">
    <source>
        <dbReference type="EMBL" id="SQB40204.1"/>
    </source>
</evidence>
<dbReference type="AlphaFoldDB" id="A0A2X2WII1"/>
<evidence type="ECO:0008006" key="3">
    <source>
        <dbReference type="Google" id="ProtNLM"/>
    </source>
</evidence>
<evidence type="ECO:0000313" key="2">
    <source>
        <dbReference type="Proteomes" id="UP000251584"/>
    </source>
</evidence>
<dbReference type="Pfam" id="PF13269">
    <property type="entry name" value="DUF4060"/>
    <property type="match status" value="1"/>
</dbReference>
<name>A0A2X2WII1_CITKO</name>
<organism evidence="1 2">
    <name type="scientific">Citrobacter koseri</name>
    <name type="common">Citrobacter diversus</name>
    <dbReference type="NCBI Taxonomy" id="545"/>
    <lineage>
        <taxon>Bacteria</taxon>
        <taxon>Pseudomonadati</taxon>
        <taxon>Pseudomonadota</taxon>
        <taxon>Gammaproteobacteria</taxon>
        <taxon>Enterobacterales</taxon>
        <taxon>Enterobacteriaceae</taxon>
        <taxon>Citrobacter</taxon>
    </lineage>
</organism>
<dbReference type="InterPro" id="IPR025135">
    <property type="entry name" value="DUF4060"/>
</dbReference>
<reference evidence="1 2" key="1">
    <citation type="submission" date="2018-06" db="EMBL/GenBank/DDBJ databases">
        <authorList>
            <consortium name="Pathogen Informatics"/>
            <person name="Doyle S."/>
        </authorList>
    </citation>
    <scope>NUCLEOTIDE SEQUENCE [LARGE SCALE GENOMIC DNA]</scope>
    <source>
        <strain evidence="1 2">NCTC10786</strain>
    </source>
</reference>
<proteinExistence type="predicted"/>
<dbReference type="EMBL" id="UAVY01000009">
    <property type="protein sequence ID" value="SQB40204.1"/>
    <property type="molecule type" value="Genomic_DNA"/>
</dbReference>
<accession>A0A2X2WII1</accession>